<dbReference type="InterPro" id="IPR018247">
    <property type="entry name" value="EF_Hand_1_Ca_BS"/>
</dbReference>
<gene>
    <name evidence="18" type="ORF">H696_01507</name>
</gene>
<keyword evidence="8" id="KW-0519">Myristate</keyword>
<dbReference type="eggNOG" id="KOG0034">
    <property type="taxonomic scope" value="Eukaryota"/>
</dbReference>
<evidence type="ECO:0000256" key="3">
    <source>
        <dbReference type="ARBA" id="ARBA00004496"/>
    </source>
</evidence>
<keyword evidence="5" id="KW-1003">Cell membrane</keyword>
<keyword evidence="7" id="KW-0597">Phosphoprotein</keyword>
<evidence type="ECO:0000256" key="2">
    <source>
        <dbReference type="ARBA" id="ARBA00004236"/>
    </source>
</evidence>
<reference evidence="18" key="1">
    <citation type="submission" date="2013-04" db="EMBL/GenBank/DDBJ databases">
        <title>The Genome Sequence of Fonticula alba ATCC 38817.</title>
        <authorList>
            <consortium name="The Broad Institute Genomics Platform"/>
            <person name="Russ C."/>
            <person name="Cuomo C."/>
            <person name="Burger G."/>
            <person name="Gray M.W."/>
            <person name="Holland P.W.H."/>
            <person name="King N."/>
            <person name="Lang F.B.F."/>
            <person name="Roger A.J."/>
            <person name="Ruiz-Trillo I."/>
            <person name="Brown M."/>
            <person name="Walker B."/>
            <person name="Young S."/>
            <person name="Zeng Q."/>
            <person name="Gargeya S."/>
            <person name="Fitzgerald M."/>
            <person name="Haas B."/>
            <person name="Abouelleil A."/>
            <person name="Allen A.W."/>
            <person name="Alvarado L."/>
            <person name="Arachchi H.M."/>
            <person name="Berlin A.M."/>
            <person name="Chapman S.B."/>
            <person name="Gainer-Dewar J."/>
            <person name="Goldberg J."/>
            <person name="Griggs A."/>
            <person name="Gujja S."/>
            <person name="Hansen M."/>
            <person name="Howarth C."/>
            <person name="Imamovic A."/>
            <person name="Ireland A."/>
            <person name="Larimer J."/>
            <person name="McCowan C."/>
            <person name="Murphy C."/>
            <person name="Pearson M."/>
            <person name="Poon T.W."/>
            <person name="Priest M."/>
            <person name="Roberts A."/>
            <person name="Saif S."/>
            <person name="Shea T."/>
            <person name="Sisk P."/>
            <person name="Sykes S."/>
            <person name="Wortman J."/>
            <person name="Nusbaum C."/>
            <person name="Birren B."/>
        </authorList>
    </citation>
    <scope>NUCLEOTIDE SEQUENCE [LARGE SCALE GENOMIC DNA]</scope>
    <source>
        <strain evidence="18">ATCC 38817</strain>
    </source>
</reference>
<dbReference type="SUPFAM" id="SSF47473">
    <property type="entry name" value="EF-hand"/>
    <property type="match status" value="1"/>
</dbReference>
<evidence type="ECO:0000256" key="5">
    <source>
        <dbReference type="ARBA" id="ARBA00022475"/>
    </source>
</evidence>
<evidence type="ECO:0000256" key="16">
    <source>
        <dbReference type="ARBA" id="ARBA00038164"/>
    </source>
</evidence>
<dbReference type="GO" id="GO:0005886">
    <property type="term" value="C:plasma membrane"/>
    <property type="evidence" value="ECO:0007669"/>
    <property type="project" value="UniProtKB-SubCell"/>
</dbReference>
<dbReference type="PROSITE" id="PS00018">
    <property type="entry name" value="EF_HAND_1"/>
    <property type="match status" value="2"/>
</dbReference>
<name>A0A058ZCG2_FONAL</name>
<dbReference type="GO" id="GO:0005634">
    <property type="term" value="C:nucleus"/>
    <property type="evidence" value="ECO:0007669"/>
    <property type="project" value="UniProtKB-SubCell"/>
</dbReference>
<keyword evidence="13" id="KW-0472">Membrane</keyword>
<dbReference type="OMA" id="LKFAFRM"/>
<evidence type="ECO:0000256" key="15">
    <source>
        <dbReference type="ARBA" id="ARBA00023288"/>
    </source>
</evidence>
<evidence type="ECO:0000256" key="8">
    <source>
        <dbReference type="ARBA" id="ARBA00022707"/>
    </source>
</evidence>
<dbReference type="Gene3D" id="1.10.238.10">
    <property type="entry name" value="EF-hand"/>
    <property type="match status" value="1"/>
</dbReference>
<protein>
    <recommendedName>
        <fullName evidence="17">EF-hand domain-containing protein</fullName>
    </recommendedName>
</protein>
<evidence type="ECO:0000256" key="13">
    <source>
        <dbReference type="ARBA" id="ARBA00023136"/>
    </source>
</evidence>
<keyword evidence="6" id="KW-0963">Cytoplasm</keyword>
<evidence type="ECO:0000313" key="19">
    <source>
        <dbReference type="Proteomes" id="UP000030693"/>
    </source>
</evidence>
<comment type="similarity">
    <text evidence="16">Belongs to the calcineurin regulatory subunit family. CHP subfamily.</text>
</comment>
<dbReference type="STRING" id="691883.A0A058ZCG2"/>
<dbReference type="InterPro" id="IPR002048">
    <property type="entry name" value="EF_hand_dom"/>
</dbReference>
<comment type="subcellular location">
    <subcellularLocation>
        <location evidence="2">Cell membrane</location>
    </subcellularLocation>
    <subcellularLocation>
        <location evidence="3">Cytoplasm</location>
    </subcellularLocation>
    <subcellularLocation>
        <location evidence="1">Nucleus</location>
    </subcellularLocation>
</comment>
<dbReference type="CDD" id="cd00051">
    <property type="entry name" value="EFh"/>
    <property type="match status" value="1"/>
</dbReference>
<feature type="domain" description="EF-hand" evidence="17">
    <location>
        <begin position="95"/>
        <end position="130"/>
    </location>
</feature>
<evidence type="ECO:0000256" key="4">
    <source>
        <dbReference type="ARBA" id="ARBA00022448"/>
    </source>
</evidence>
<dbReference type="GO" id="GO:0005509">
    <property type="term" value="F:calcium ion binding"/>
    <property type="evidence" value="ECO:0007669"/>
    <property type="project" value="InterPro"/>
</dbReference>
<keyword evidence="12" id="KW-0653">Protein transport</keyword>
<dbReference type="EMBL" id="KB932202">
    <property type="protein sequence ID" value="KCV72100.1"/>
    <property type="molecule type" value="Genomic_DNA"/>
</dbReference>
<evidence type="ECO:0000256" key="12">
    <source>
        <dbReference type="ARBA" id="ARBA00022927"/>
    </source>
</evidence>
<dbReference type="PRINTS" id="PR00450">
    <property type="entry name" value="RECOVERIN"/>
</dbReference>
<evidence type="ECO:0000256" key="14">
    <source>
        <dbReference type="ARBA" id="ARBA00023242"/>
    </source>
</evidence>
<evidence type="ECO:0000259" key="17">
    <source>
        <dbReference type="PROSITE" id="PS50222"/>
    </source>
</evidence>
<dbReference type="GeneID" id="20526232"/>
<dbReference type="InterPro" id="IPR051875">
    <property type="entry name" value="Calcineurin_B_homologous"/>
</dbReference>
<evidence type="ECO:0000313" key="18">
    <source>
        <dbReference type="EMBL" id="KCV72100.1"/>
    </source>
</evidence>
<evidence type="ECO:0000256" key="10">
    <source>
        <dbReference type="ARBA" id="ARBA00022737"/>
    </source>
</evidence>
<keyword evidence="11" id="KW-0106">Calcium</keyword>
<dbReference type="PANTHER" id="PTHR46002">
    <property type="entry name" value="EG:114D9.1 PROTEIN-RELATED"/>
    <property type="match status" value="1"/>
</dbReference>
<evidence type="ECO:0000256" key="9">
    <source>
        <dbReference type="ARBA" id="ARBA00022723"/>
    </source>
</evidence>
<dbReference type="SMART" id="SM00054">
    <property type="entry name" value="EFh"/>
    <property type="match status" value="3"/>
</dbReference>
<dbReference type="Pfam" id="PF13499">
    <property type="entry name" value="EF-hand_7"/>
    <property type="match status" value="1"/>
</dbReference>
<dbReference type="AlphaFoldDB" id="A0A058ZCG2"/>
<dbReference type="RefSeq" id="XP_009493678.1">
    <property type="nucleotide sequence ID" value="XM_009495403.1"/>
</dbReference>
<dbReference type="GO" id="GO:0005737">
    <property type="term" value="C:cytoplasm"/>
    <property type="evidence" value="ECO:0007669"/>
    <property type="project" value="UniProtKB-SubCell"/>
</dbReference>
<feature type="domain" description="EF-hand" evidence="17">
    <location>
        <begin position="25"/>
        <end position="60"/>
    </location>
</feature>
<proteinExistence type="inferred from homology"/>
<evidence type="ECO:0000256" key="7">
    <source>
        <dbReference type="ARBA" id="ARBA00022553"/>
    </source>
</evidence>
<feature type="domain" description="EF-hand" evidence="17">
    <location>
        <begin position="140"/>
        <end position="175"/>
    </location>
</feature>
<dbReference type="GO" id="GO:0015031">
    <property type="term" value="P:protein transport"/>
    <property type="evidence" value="ECO:0007669"/>
    <property type="project" value="UniProtKB-KW"/>
</dbReference>
<dbReference type="OrthoDB" id="191686at2759"/>
<evidence type="ECO:0000256" key="6">
    <source>
        <dbReference type="ARBA" id="ARBA00022490"/>
    </source>
</evidence>
<keyword evidence="10" id="KW-0677">Repeat</keyword>
<evidence type="ECO:0000256" key="11">
    <source>
        <dbReference type="ARBA" id="ARBA00022837"/>
    </source>
</evidence>
<keyword evidence="9" id="KW-0479">Metal-binding</keyword>
<dbReference type="PROSITE" id="PS50222">
    <property type="entry name" value="EF_HAND_2"/>
    <property type="match status" value="3"/>
</dbReference>
<dbReference type="FunFam" id="1.10.238.10:FF:000003">
    <property type="entry name" value="Calmodulin A"/>
    <property type="match status" value="1"/>
</dbReference>
<accession>A0A058ZCG2</accession>
<keyword evidence="15" id="KW-0449">Lipoprotein</keyword>
<dbReference type="InterPro" id="IPR011992">
    <property type="entry name" value="EF-hand-dom_pair"/>
</dbReference>
<organism evidence="18">
    <name type="scientific">Fonticula alba</name>
    <name type="common">Slime mold</name>
    <dbReference type="NCBI Taxonomy" id="691883"/>
    <lineage>
        <taxon>Eukaryota</taxon>
        <taxon>Rotosphaerida</taxon>
        <taxon>Fonticulaceae</taxon>
        <taxon>Fonticula</taxon>
    </lineage>
</organism>
<keyword evidence="14" id="KW-0539">Nucleus</keyword>
<dbReference type="Proteomes" id="UP000030693">
    <property type="component" value="Unassembled WGS sequence"/>
</dbReference>
<keyword evidence="19" id="KW-1185">Reference proteome</keyword>
<keyword evidence="4" id="KW-0813">Transport</keyword>
<sequence length="182" mass="20399">MGARASTLSRDDIEELSEISSFTPQQIIRLYKRFRRLDRDDLGLLNTDDILNAIPELAMNPLAERICAVLDPHDTETIHFRQFCEVLGAFSPHASRERKLMFAFKIYDVNDDGFITADEMLTVLQMLAGTGGPDSLSLAQLTALAEQTVKDADLDGDGRVSFQEFVQSSQGIDVHEKFTIIF</sequence>
<evidence type="ECO:0000256" key="1">
    <source>
        <dbReference type="ARBA" id="ARBA00004123"/>
    </source>
</evidence>